<dbReference type="AlphaFoldDB" id="A0A1L7I8D2"/>
<evidence type="ECO:0000313" key="1">
    <source>
        <dbReference type="EMBL" id="APU69463.1"/>
    </source>
</evidence>
<reference evidence="1 2" key="1">
    <citation type="submission" date="2016-07" db="EMBL/GenBank/DDBJ databases">
        <title>Multi-omics approach to identify versatile polysaccharide utilization systems of a marine flavobacterium Gramella flava.</title>
        <authorList>
            <person name="Tang K."/>
        </authorList>
    </citation>
    <scope>NUCLEOTIDE SEQUENCE [LARGE SCALE GENOMIC DNA]</scope>
    <source>
        <strain evidence="1 2">JLT2011</strain>
    </source>
</reference>
<dbReference type="Proteomes" id="UP000186230">
    <property type="component" value="Chromosome"/>
</dbReference>
<organism evidence="1 2">
    <name type="scientific">Christiangramia flava JLT2011</name>
    <dbReference type="NCBI Taxonomy" id="1229726"/>
    <lineage>
        <taxon>Bacteria</taxon>
        <taxon>Pseudomonadati</taxon>
        <taxon>Bacteroidota</taxon>
        <taxon>Flavobacteriia</taxon>
        <taxon>Flavobacteriales</taxon>
        <taxon>Flavobacteriaceae</taxon>
        <taxon>Christiangramia</taxon>
    </lineage>
</organism>
<protein>
    <submittedName>
        <fullName evidence="1">Pyridoxamine 5'-phosphate oxidase-related, FMN-binding</fullName>
    </submittedName>
</protein>
<dbReference type="Pfam" id="PF12900">
    <property type="entry name" value="Pyridox_ox_2"/>
    <property type="match status" value="1"/>
</dbReference>
<dbReference type="STRING" id="1229726.GRFL_2739"/>
<evidence type="ECO:0000313" key="2">
    <source>
        <dbReference type="Proteomes" id="UP000186230"/>
    </source>
</evidence>
<dbReference type="InterPro" id="IPR024747">
    <property type="entry name" value="Pyridox_Oxase-rel"/>
</dbReference>
<name>A0A1L7I8D2_9FLAO</name>
<accession>A0A1L7I8D2</accession>
<keyword evidence="2" id="KW-1185">Reference proteome</keyword>
<dbReference type="SUPFAM" id="SSF50475">
    <property type="entry name" value="FMN-binding split barrel"/>
    <property type="match status" value="1"/>
</dbReference>
<dbReference type="OrthoDB" id="9794935at2"/>
<gene>
    <name evidence="1" type="ORF">GRFL_2739</name>
</gene>
<dbReference type="InterPro" id="IPR012349">
    <property type="entry name" value="Split_barrel_FMN-bd"/>
</dbReference>
<dbReference type="KEGG" id="gfl:GRFL_2739"/>
<proteinExistence type="predicted"/>
<dbReference type="EMBL" id="CP016359">
    <property type="protein sequence ID" value="APU69463.1"/>
    <property type="molecule type" value="Genomic_DNA"/>
</dbReference>
<dbReference type="RefSeq" id="WP_083645129.1">
    <property type="nucleotide sequence ID" value="NZ_AMRU01000015.1"/>
</dbReference>
<sequence length="153" mass="17908">MKTLTKKECLDFLKSKYIGRLGYLHRDRVEIIPVTYFYDESYHCIISYSGEGEKIRAMRKHPQVAFQVDEIPGLHDWKSVLVYGRYREEKGIDAKSLLHRFSEGVKDLISQTKNTSVQYLSEFSNKVENDRYPIVYRIQLEECSGRSESSVAE</sequence>
<dbReference type="Gene3D" id="2.30.110.10">
    <property type="entry name" value="Electron Transport, Fmn-binding Protein, Chain A"/>
    <property type="match status" value="1"/>
</dbReference>